<accession>A0A9R0HRY8</accession>
<evidence type="ECO:0000313" key="1">
    <source>
        <dbReference type="Proteomes" id="UP000813463"/>
    </source>
</evidence>
<dbReference type="GeneID" id="110775558"/>
<dbReference type="Gene3D" id="1.10.150.240">
    <property type="entry name" value="Putative phosphatase, domain 2"/>
    <property type="match status" value="1"/>
</dbReference>
<keyword evidence="1" id="KW-1185">Reference proteome</keyword>
<reference evidence="2" key="2">
    <citation type="submission" date="2025-08" db="UniProtKB">
        <authorList>
            <consortium name="RefSeq"/>
        </authorList>
    </citation>
    <scope>IDENTIFICATION</scope>
    <source>
        <tissue evidence="2">Leaf</tissue>
    </source>
</reference>
<proteinExistence type="predicted"/>
<dbReference type="SUPFAM" id="SSF56784">
    <property type="entry name" value="HAD-like"/>
    <property type="match status" value="1"/>
</dbReference>
<dbReference type="AlphaFoldDB" id="A0A9R0HRY8"/>
<organism evidence="1 2">
    <name type="scientific">Spinacia oleracea</name>
    <name type="common">Spinach</name>
    <dbReference type="NCBI Taxonomy" id="3562"/>
    <lineage>
        <taxon>Eukaryota</taxon>
        <taxon>Viridiplantae</taxon>
        <taxon>Streptophyta</taxon>
        <taxon>Embryophyta</taxon>
        <taxon>Tracheophyta</taxon>
        <taxon>Spermatophyta</taxon>
        <taxon>Magnoliopsida</taxon>
        <taxon>eudicotyledons</taxon>
        <taxon>Gunneridae</taxon>
        <taxon>Pentapetalae</taxon>
        <taxon>Caryophyllales</taxon>
        <taxon>Chenopodiaceae</taxon>
        <taxon>Chenopodioideae</taxon>
        <taxon>Anserineae</taxon>
        <taxon>Spinacia</taxon>
    </lineage>
</organism>
<protein>
    <submittedName>
        <fullName evidence="2">CBBY-like protein isoform X3</fullName>
    </submittedName>
</protein>
<dbReference type="InterPro" id="IPR036412">
    <property type="entry name" value="HAD-like_sf"/>
</dbReference>
<dbReference type="PANTHER" id="PTHR42896">
    <property type="entry name" value="XYLULOSE-1,5-BISPHOSPHATE (XUBP) PHOSPHATASE"/>
    <property type="match status" value="1"/>
</dbReference>
<evidence type="ECO:0000313" key="2">
    <source>
        <dbReference type="RefSeq" id="XP_021835858.1"/>
    </source>
</evidence>
<sequence>MEVVTATSPIRYFFFIQSPINSAFSQQISTTHNHSWPSISSIHLRSSSFRHKGRFSHRFVACNSLQNSADDATSDRIAVLLEVDGVLIDAYRSGNRHAFNVAFQKLGLDCANWTEPIYSDLSRKGFGDEDRMLALYFNRIGWPTSLPTSEKDSFMKSVLEEKKKALAEFVSSKNTPLRPGIEKFIDDACDEGICVVILIASSKFGEETAREIVEKLGVERMLKVKVVGKKEIEESLYGQLILGLGKFSGLDEELANAASKAIAAEKKRIAEEVASMLKLRVDINTGTPERLREIVAALRAAAENAVAPISNCVLVAGSQPLIAAAETAGLPCIVLRNSLTSRAEFPSAAAVMDGFGDADLTISKVRLALSRLSQ</sequence>
<name>A0A9R0HRY8_SPIOL</name>
<dbReference type="PANTHER" id="PTHR42896:SF3">
    <property type="entry name" value="PROTEIN, PUTATIVE, EXPRESSED-RELATED"/>
    <property type="match status" value="1"/>
</dbReference>
<dbReference type="InterPro" id="IPR023214">
    <property type="entry name" value="HAD_sf"/>
</dbReference>
<reference evidence="1" key="1">
    <citation type="journal article" date="2021" name="Nat. Commun.">
        <title>Genomic analyses provide insights into spinach domestication and the genetic basis of agronomic traits.</title>
        <authorList>
            <person name="Cai X."/>
            <person name="Sun X."/>
            <person name="Xu C."/>
            <person name="Sun H."/>
            <person name="Wang X."/>
            <person name="Ge C."/>
            <person name="Zhang Z."/>
            <person name="Wang Q."/>
            <person name="Fei Z."/>
            <person name="Jiao C."/>
            <person name="Wang Q."/>
        </authorList>
    </citation>
    <scope>NUCLEOTIDE SEQUENCE [LARGE SCALE GENOMIC DNA]</scope>
    <source>
        <strain evidence="1">cv. Varoflay</strain>
    </source>
</reference>
<dbReference type="KEGG" id="soe:110775558"/>
<dbReference type="OrthoDB" id="545219at2759"/>
<dbReference type="Proteomes" id="UP000813463">
    <property type="component" value="Chromosome 2"/>
</dbReference>
<dbReference type="RefSeq" id="XP_021835858.1">
    <property type="nucleotide sequence ID" value="XM_021980166.2"/>
</dbReference>
<gene>
    <name evidence="2" type="primary">LOC110775558</name>
</gene>
<dbReference type="Gene3D" id="3.40.50.1000">
    <property type="entry name" value="HAD superfamily/HAD-like"/>
    <property type="match status" value="2"/>
</dbReference>
<dbReference type="InterPro" id="IPR044999">
    <property type="entry name" value="CbbY-like"/>
</dbReference>
<dbReference type="GO" id="GO:0016787">
    <property type="term" value="F:hydrolase activity"/>
    <property type="evidence" value="ECO:0007669"/>
    <property type="project" value="InterPro"/>
</dbReference>
<dbReference type="InterPro" id="IPR023198">
    <property type="entry name" value="PGP-like_dom2"/>
</dbReference>